<gene>
    <name evidence="1" type="ORF">KPL71_000704</name>
</gene>
<comment type="caution">
    <text evidence="1">The sequence shown here is derived from an EMBL/GenBank/DDBJ whole genome shotgun (WGS) entry which is preliminary data.</text>
</comment>
<dbReference type="EMBL" id="CM039170">
    <property type="protein sequence ID" value="KAH9800553.1"/>
    <property type="molecule type" value="Genomic_DNA"/>
</dbReference>
<accession>A0ACB8NQV9</accession>
<name>A0ACB8NQV9_CITSI</name>
<dbReference type="Proteomes" id="UP000829398">
    <property type="component" value="Chromosome 1"/>
</dbReference>
<evidence type="ECO:0000313" key="1">
    <source>
        <dbReference type="EMBL" id="KAH9800553.1"/>
    </source>
</evidence>
<reference evidence="2" key="1">
    <citation type="journal article" date="2023" name="Hortic. Res.">
        <title>A chromosome-level phased genome enabling allele-level studies in sweet orange: a case study on citrus Huanglongbing tolerance.</title>
        <authorList>
            <person name="Wu B."/>
            <person name="Yu Q."/>
            <person name="Deng Z."/>
            <person name="Duan Y."/>
            <person name="Luo F."/>
            <person name="Gmitter F. Jr."/>
        </authorList>
    </citation>
    <scope>NUCLEOTIDE SEQUENCE [LARGE SCALE GENOMIC DNA]</scope>
    <source>
        <strain evidence="2">cv. Valencia</strain>
    </source>
</reference>
<sequence>MASTRVDLEKFNGDNDFYLWSLNMTAILNQQGLNSALDDEEDPMAKKEKGEGSLSFGGDQMTINNKAHSTIILYLSDEVLREVSKERTASGLWAKLKEMFLKKSLTKRLYMKRRLYTFSMKDGVTMKDHVDEFNKLILDLENVNIILEDEDRALILLSSLPESYEHFVDTLFYGKQTFTLKDVKNALESKDLKKRAEDYFEKKKLEELQKKSNGKADVAFEDEGDYDEANVLVAAERHPTVTTATYLINRSPSTALRFKTPQEIWSGKPPDLSNLRIFGCPAYAHIKQIADEVNGGEPLSYKEAMCCGDKLKWLLLALSAYFDLELEQMDVKIAFLHGSLDEEIFMAQPEGFIERGSEDKVYLLKKSLYGLKQSPMQCAVGSIMYAMVCTRPDLAHRVGVISRFMGNPGKDHWNAVKWVLRYLRGTVVTAIVFGKISGASPEVVGFVDSDSATDNDRRRSITGFVFTMCGGAISWKSSLQSAVALSTTEAEYIALTEAIKEAIWLRGLVSELGFKQEVVKVSCDSSSDIQLSKNPKYHERTKHIDIRMHFIRDEIGKGVVSVVKVPSEVNPADMLTKPLPSVRFRNLLNLIGSVNL</sequence>
<keyword evidence="2" id="KW-1185">Reference proteome</keyword>
<proteinExistence type="predicted"/>
<protein>
    <submittedName>
        <fullName evidence="1">Integrase catalytic domain-containing protein</fullName>
    </submittedName>
</protein>
<evidence type="ECO:0000313" key="2">
    <source>
        <dbReference type="Proteomes" id="UP000829398"/>
    </source>
</evidence>
<organism evidence="1 2">
    <name type="scientific">Citrus sinensis</name>
    <name type="common">Sweet orange</name>
    <name type="synonym">Citrus aurantium var. sinensis</name>
    <dbReference type="NCBI Taxonomy" id="2711"/>
    <lineage>
        <taxon>Eukaryota</taxon>
        <taxon>Viridiplantae</taxon>
        <taxon>Streptophyta</taxon>
        <taxon>Embryophyta</taxon>
        <taxon>Tracheophyta</taxon>
        <taxon>Spermatophyta</taxon>
        <taxon>Magnoliopsida</taxon>
        <taxon>eudicotyledons</taxon>
        <taxon>Gunneridae</taxon>
        <taxon>Pentapetalae</taxon>
        <taxon>rosids</taxon>
        <taxon>malvids</taxon>
        <taxon>Sapindales</taxon>
        <taxon>Rutaceae</taxon>
        <taxon>Aurantioideae</taxon>
        <taxon>Citrus</taxon>
    </lineage>
</organism>